<dbReference type="AlphaFoldDB" id="A0A2G9CDH2"/>
<dbReference type="RefSeq" id="WP_099860314.1">
    <property type="nucleotide sequence ID" value="NZ_PEOG01000010.1"/>
</dbReference>
<keyword evidence="5" id="KW-1185">Reference proteome</keyword>
<evidence type="ECO:0000313" key="4">
    <source>
        <dbReference type="EMBL" id="PIM54457.1"/>
    </source>
</evidence>
<keyword evidence="2" id="KW-0442">Lipid degradation</keyword>
<dbReference type="GO" id="GO:0016787">
    <property type="term" value="F:hydrolase activity"/>
    <property type="evidence" value="ECO:0007669"/>
    <property type="project" value="UniProtKB-UniRule"/>
</dbReference>
<dbReference type="Proteomes" id="UP000231501">
    <property type="component" value="Unassembled WGS sequence"/>
</dbReference>
<name>A0A2G9CDH2_9BURK</name>
<evidence type="ECO:0000256" key="1">
    <source>
        <dbReference type="ARBA" id="ARBA00023098"/>
    </source>
</evidence>
<feature type="active site" description="Proton acceptor" evidence="2">
    <location>
        <position position="219"/>
    </location>
</feature>
<protein>
    <submittedName>
        <fullName evidence="4">Patatin</fullName>
    </submittedName>
</protein>
<organism evidence="4 5">
    <name type="scientific">Roseateles chitinivorans</name>
    <dbReference type="NCBI Taxonomy" id="2917965"/>
    <lineage>
        <taxon>Bacteria</taxon>
        <taxon>Pseudomonadati</taxon>
        <taxon>Pseudomonadota</taxon>
        <taxon>Betaproteobacteria</taxon>
        <taxon>Burkholderiales</taxon>
        <taxon>Sphaerotilaceae</taxon>
        <taxon>Roseateles</taxon>
    </lineage>
</organism>
<comment type="caution">
    <text evidence="2">Lacks conserved residue(s) required for the propagation of feature annotation.</text>
</comment>
<keyword evidence="1 2" id="KW-0443">Lipid metabolism</keyword>
<feature type="domain" description="PNPLA" evidence="3">
    <location>
        <begin position="15"/>
        <end position="232"/>
    </location>
</feature>
<feature type="active site" description="Nucleophile" evidence="2">
    <location>
        <position position="50"/>
    </location>
</feature>
<dbReference type="Pfam" id="PF01734">
    <property type="entry name" value="Patatin"/>
    <property type="match status" value="1"/>
</dbReference>
<gene>
    <name evidence="4" type="ORF">CS062_04805</name>
</gene>
<dbReference type="SUPFAM" id="SSF52151">
    <property type="entry name" value="FabD/lysophospholipase-like"/>
    <property type="match status" value="1"/>
</dbReference>
<reference evidence="4 5" key="1">
    <citation type="submission" date="2017-11" db="EMBL/GenBank/DDBJ databases">
        <title>Draft genome sequence of Mitsuaria sp. HWN-4.</title>
        <authorList>
            <person name="Gundlapally S.R."/>
        </authorList>
    </citation>
    <scope>NUCLEOTIDE SEQUENCE [LARGE SCALE GENOMIC DNA]</scope>
    <source>
        <strain evidence="4 5">HWN-4</strain>
    </source>
</reference>
<evidence type="ECO:0000256" key="2">
    <source>
        <dbReference type="PROSITE-ProRule" id="PRU01161"/>
    </source>
</evidence>
<dbReference type="InterPro" id="IPR016035">
    <property type="entry name" value="Acyl_Trfase/lysoPLipase"/>
</dbReference>
<sequence length="375" mass="40880">MPLDPDARADGIALALSGGGFRAVLFHVGVLWRLNELGVLGRLARLSSVSGGSIASGLLAVRWPRLAFEGDGHSPRFETEVVAPLRDFCARNIDVASVLSGAFNPFRSAGEAVAEEYRQRLGLDASLQSLPDTPRFVFNATNYATGVSFRFSKPYAGDYRIGLIPKPRFDVATAVACSSAFPPVLAPIALDVRPEDFTRVDGADLYDQVDYRRRLILADGGVYDNLGLETVWGRHAMVLVSDAGKPFDIDPGIGTMAPRQVLRAMDIGLNQALALRKRMLIAAYARGEAQGAFWAIDTDIADYPATEVPRLPVDPARVADLAAIRTRLDRFKEQEQCELINWGYAVSDAAVRSRTPQAVFRPQAPAWPYPRHALS</sequence>
<comment type="caution">
    <text evidence="4">The sequence shown here is derived from an EMBL/GenBank/DDBJ whole genome shotgun (WGS) entry which is preliminary data.</text>
</comment>
<feature type="short sequence motif" description="DGA/G" evidence="2">
    <location>
        <begin position="219"/>
        <end position="221"/>
    </location>
</feature>
<accession>A0A2G9CDH2</accession>
<dbReference type="GO" id="GO:0016042">
    <property type="term" value="P:lipid catabolic process"/>
    <property type="evidence" value="ECO:0007669"/>
    <property type="project" value="UniProtKB-UniRule"/>
</dbReference>
<evidence type="ECO:0000313" key="5">
    <source>
        <dbReference type="Proteomes" id="UP000231501"/>
    </source>
</evidence>
<dbReference type="OrthoDB" id="9813090at2"/>
<proteinExistence type="predicted"/>
<evidence type="ECO:0000259" key="3">
    <source>
        <dbReference type="PROSITE" id="PS51635"/>
    </source>
</evidence>
<dbReference type="PROSITE" id="PS51635">
    <property type="entry name" value="PNPLA"/>
    <property type="match status" value="1"/>
</dbReference>
<keyword evidence="2" id="KW-0378">Hydrolase</keyword>
<dbReference type="InterPro" id="IPR002641">
    <property type="entry name" value="PNPLA_dom"/>
</dbReference>
<dbReference type="Gene3D" id="3.40.1090.10">
    <property type="entry name" value="Cytosolic phospholipase A2 catalytic domain"/>
    <property type="match status" value="2"/>
</dbReference>
<dbReference type="EMBL" id="PEOG01000010">
    <property type="protein sequence ID" value="PIM54457.1"/>
    <property type="molecule type" value="Genomic_DNA"/>
</dbReference>